<dbReference type="EMBL" id="SODV01000001">
    <property type="protein sequence ID" value="TDW99317.1"/>
    <property type="molecule type" value="Genomic_DNA"/>
</dbReference>
<sequence length="47" mass="5546">MQNIISNSTYPKVVSFASTLAWKYFQKNFEVIIYFLLLQTTYHGINL</sequence>
<gene>
    <name evidence="1" type="ORF">EDB95_0326</name>
</gene>
<comment type="caution">
    <text evidence="1">The sequence shown here is derived from an EMBL/GenBank/DDBJ whole genome shotgun (WGS) entry which is preliminary data.</text>
</comment>
<proteinExistence type="predicted"/>
<accession>A0A4R8DNN6</accession>
<reference evidence="1 2" key="1">
    <citation type="submission" date="2019-03" db="EMBL/GenBank/DDBJ databases">
        <title>Genomic Encyclopedia of Type Strains, Phase IV (KMG-IV): sequencing the most valuable type-strain genomes for metagenomic binning, comparative biology and taxonomic classification.</title>
        <authorList>
            <person name="Goeker M."/>
        </authorList>
    </citation>
    <scope>NUCLEOTIDE SEQUENCE [LARGE SCALE GENOMIC DNA]</scope>
    <source>
        <strain evidence="1 2">DSM 100059</strain>
    </source>
</reference>
<protein>
    <submittedName>
        <fullName evidence="1">Uncharacterized protein</fullName>
    </submittedName>
</protein>
<keyword evidence="2" id="KW-1185">Reference proteome</keyword>
<dbReference type="Proteomes" id="UP000294498">
    <property type="component" value="Unassembled WGS sequence"/>
</dbReference>
<organism evidence="1 2">
    <name type="scientific">Dinghuibacter silviterrae</name>
    <dbReference type="NCBI Taxonomy" id="1539049"/>
    <lineage>
        <taxon>Bacteria</taxon>
        <taxon>Pseudomonadati</taxon>
        <taxon>Bacteroidota</taxon>
        <taxon>Chitinophagia</taxon>
        <taxon>Chitinophagales</taxon>
        <taxon>Chitinophagaceae</taxon>
        <taxon>Dinghuibacter</taxon>
    </lineage>
</organism>
<evidence type="ECO:0000313" key="1">
    <source>
        <dbReference type="EMBL" id="TDW99317.1"/>
    </source>
</evidence>
<dbReference type="AlphaFoldDB" id="A0A4R8DNN6"/>
<evidence type="ECO:0000313" key="2">
    <source>
        <dbReference type="Proteomes" id="UP000294498"/>
    </source>
</evidence>
<name>A0A4R8DNN6_9BACT</name>